<protein>
    <submittedName>
        <fullName evidence="1">Uncharacterized protein</fullName>
    </submittedName>
</protein>
<organism evidence="1 2">
    <name type="scientific">Colletotrichum sojae</name>
    <dbReference type="NCBI Taxonomy" id="2175907"/>
    <lineage>
        <taxon>Eukaryota</taxon>
        <taxon>Fungi</taxon>
        <taxon>Dikarya</taxon>
        <taxon>Ascomycota</taxon>
        <taxon>Pezizomycotina</taxon>
        <taxon>Sordariomycetes</taxon>
        <taxon>Hypocreomycetidae</taxon>
        <taxon>Glomerellales</taxon>
        <taxon>Glomerellaceae</taxon>
        <taxon>Colletotrichum</taxon>
        <taxon>Colletotrichum orchidearum species complex</taxon>
    </lineage>
</organism>
<accession>A0A8H6ILL4</accession>
<sequence length="66" mass="6631">MSAGGSPVTHVTKLPRLPTLVSVSGGGELGSIRPGGGYFGRRVQVRWSPVVGPLAPVVPAARPVSG</sequence>
<dbReference type="AlphaFoldDB" id="A0A8H6ILL4"/>
<name>A0A8H6ILL4_9PEZI</name>
<keyword evidence="2" id="KW-1185">Reference proteome</keyword>
<comment type="caution">
    <text evidence="1">The sequence shown here is derived from an EMBL/GenBank/DDBJ whole genome shotgun (WGS) entry which is preliminary data.</text>
</comment>
<proteinExistence type="predicted"/>
<dbReference type="EMBL" id="WIGN01000931">
    <property type="protein sequence ID" value="KAF6782183.1"/>
    <property type="molecule type" value="Genomic_DNA"/>
</dbReference>
<evidence type="ECO:0000313" key="1">
    <source>
        <dbReference type="EMBL" id="KAF6782183.1"/>
    </source>
</evidence>
<evidence type="ECO:0000313" key="2">
    <source>
        <dbReference type="Proteomes" id="UP000652219"/>
    </source>
</evidence>
<gene>
    <name evidence="1" type="ORF">CSOJ01_16023</name>
</gene>
<dbReference type="Proteomes" id="UP000652219">
    <property type="component" value="Unassembled WGS sequence"/>
</dbReference>
<reference evidence="1 2" key="1">
    <citation type="journal article" date="2020" name="Phytopathology">
        <title>Genome Sequence Resources of Colletotrichum truncatum, C. plurivorum, C. musicola, and C. sojae: Four Species Pathogenic to Soybean (Glycine max).</title>
        <authorList>
            <person name="Rogerio F."/>
            <person name="Boufleur T.R."/>
            <person name="Ciampi-Guillardi M."/>
            <person name="Sukno S.A."/>
            <person name="Thon M.R."/>
            <person name="Massola Junior N.S."/>
            <person name="Baroncelli R."/>
        </authorList>
    </citation>
    <scope>NUCLEOTIDE SEQUENCE [LARGE SCALE GENOMIC DNA]</scope>
    <source>
        <strain evidence="1 2">LFN0009</strain>
    </source>
</reference>